<evidence type="ECO:0008006" key="3">
    <source>
        <dbReference type="Google" id="ProtNLM"/>
    </source>
</evidence>
<dbReference type="AlphaFoldDB" id="A0A1G2DU65"/>
<name>A0A1G2DU65_9BACT</name>
<comment type="caution">
    <text evidence="1">The sequence shown here is derived from an EMBL/GenBank/DDBJ whole genome shotgun (WGS) entry which is preliminary data.</text>
</comment>
<accession>A0A1G2DU65</accession>
<evidence type="ECO:0000313" key="2">
    <source>
        <dbReference type="Proteomes" id="UP000178472"/>
    </source>
</evidence>
<proteinExistence type="predicted"/>
<sequence>MSENESAVEARQKREKELLLEKLKEMPIISVACHKAGVARATFYRWKREYREFSHACDEAVREGVEFINDLSE</sequence>
<gene>
    <name evidence="1" type="ORF">A3G11_01220</name>
</gene>
<organism evidence="1 2">
    <name type="scientific">Candidatus Lloydbacteria bacterium RIFCSPLOWO2_12_FULL_51_9</name>
    <dbReference type="NCBI Taxonomy" id="1798669"/>
    <lineage>
        <taxon>Bacteria</taxon>
        <taxon>Candidatus Lloydiibacteriota</taxon>
    </lineage>
</organism>
<dbReference type="Gene3D" id="1.10.10.60">
    <property type="entry name" value="Homeodomain-like"/>
    <property type="match status" value="1"/>
</dbReference>
<reference evidence="1 2" key="1">
    <citation type="journal article" date="2016" name="Nat. Commun.">
        <title>Thousands of microbial genomes shed light on interconnected biogeochemical processes in an aquifer system.</title>
        <authorList>
            <person name="Anantharaman K."/>
            <person name="Brown C.T."/>
            <person name="Hug L.A."/>
            <person name="Sharon I."/>
            <person name="Castelle C.J."/>
            <person name="Probst A.J."/>
            <person name="Thomas B.C."/>
            <person name="Singh A."/>
            <person name="Wilkins M.J."/>
            <person name="Karaoz U."/>
            <person name="Brodie E.L."/>
            <person name="Williams K.H."/>
            <person name="Hubbard S.S."/>
            <person name="Banfield J.F."/>
        </authorList>
    </citation>
    <scope>NUCLEOTIDE SEQUENCE [LARGE SCALE GENOMIC DNA]</scope>
</reference>
<dbReference type="EMBL" id="MHLT01000035">
    <property type="protein sequence ID" value="OGZ16378.1"/>
    <property type="molecule type" value="Genomic_DNA"/>
</dbReference>
<protein>
    <recommendedName>
        <fullName evidence="3">Homeodomain phBC6A51-type domain-containing protein</fullName>
    </recommendedName>
</protein>
<dbReference type="Proteomes" id="UP000178472">
    <property type="component" value="Unassembled WGS sequence"/>
</dbReference>
<evidence type="ECO:0000313" key="1">
    <source>
        <dbReference type="EMBL" id="OGZ16378.1"/>
    </source>
</evidence>